<evidence type="ECO:0000259" key="4">
    <source>
        <dbReference type="SMART" id="SM00950"/>
    </source>
</evidence>
<evidence type="ECO:0000256" key="3">
    <source>
        <dbReference type="SAM" id="MobiDB-lite"/>
    </source>
</evidence>
<dbReference type="Proteomes" id="UP000031549">
    <property type="component" value="Unassembled WGS sequence"/>
</dbReference>
<proteinExistence type="inferred from homology"/>
<evidence type="ECO:0000313" key="6">
    <source>
        <dbReference type="Proteomes" id="UP000031549"/>
    </source>
</evidence>
<dbReference type="SMART" id="SM00950">
    <property type="entry name" value="Piwi"/>
    <property type="match status" value="1"/>
</dbReference>
<feature type="compositionally biased region" description="Acidic residues" evidence="3">
    <location>
        <begin position="767"/>
        <end position="796"/>
    </location>
</feature>
<dbReference type="InterPro" id="IPR012337">
    <property type="entry name" value="RNaseH-like_sf"/>
</dbReference>
<sequence>MTNHVLNLFAIKNLSELSYKYRLLEVTKLPHKNKNYLENLHRLAGMVASSLCKPVCLYWQGNKVYLATTELTKDIKTEWRLIPHVAVLVPDSNIYELNFSDITPHQIKLALRLLSYNIRSALIKVPEIWNDSYGSFYFREAINAGDDSQVDVLRGFVYRLHYLADKNIYISLDTTIRYVDRISLWARVINGEDVNHYRMHHFLYKFGVQWYRIQFLASTDYCISEQIFYSERDKKTYNVYDYTKKFATASELEITTQVDPNSIAIVYQYPYKNLERYGASDLCYKTYKTNDQKVAKLHTYSILKPIDRLEKSKELIDKYFQNIDLGNNFKLVIPAEPLEKNIDKFEIPDLIFGNNKILHINRNDENTGINIQDYGKTRLKLLLEKEAGLLTRDALQVQYIFIPKSIHRSIAQKFQEDFEYQMGKFFPHSYKFKKIIYDDQKAKNLRQQVEVIKGEVEKNEIDRGCALLILPENAHSDFHNFIKRELYETLQFQCVDAGNVKKFFLSKNNEYQINENPKQKQRYFSYIRFTALGMLLVNRQWPFALKDSLYYEVYIGIDVLNNYAGFTYIYNGGKDCYFRPYPSAQGEKLTERQILSILKKDLQKDINSLDLHPKSIIIHRDGRSYIEEYQGFIKAINTLQQEGFLVKDVQVGVIEIHKTSSSRLRLYYKQTNEPSNTVENPSIGDYFIINNAEGIVCTTGWPFNFSGTANPLHIKIAYSNLELDITQALNDVFSLSQLGAWAAPDKSARYPATIKLGDTFLEPIASESDDEAALYSEDEPDEEERGTYLTDEDEDE</sequence>
<accession>A0A846HBK9</accession>
<organism evidence="5 6">
    <name type="scientific">Hassallia byssoidea VB512170</name>
    <dbReference type="NCBI Taxonomy" id="1304833"/>
    <lineage>
        <taxon>Bacteria</taxon>
        <taxon>Bacillati</taxon>
        <taxon>Cyanobacteriota</taxon>
        <taxon>Cyanophyceae</taxon>
        <taxon>Nostocales</taxon>
        <taxon>Tolypothrichaceae</taxon>
        <taxon>Hassallia</taxon>
    </lineage>
</organism>
<dbReference type="GO" id="GO:0003676">
    <property type="term" value="F:nucleic acid binding"/>
    <property type="evidence" value="ECO:0007669"/>
    <property type="project" value="InterPro"/>
</dbReference>
<comment type="similarity">
    <text evidence="1">Belongs to the argonaute family. Long pAgo subfamily.</text>
</comment>
<dbReference type="EMBL" id="JTCM02000049">
    <property type="protein sequence ID" value="NEU74752.1"/>
    <property type="molecule type" value="Genomic_DNA"/>
</dbReference>
<gene>
    <name evidence="5" type="ORF">PI95_019870</name>
</gene>
<keyword evidence="6" id="KW-1185">Reference proteome</keyword>
<feature type="region of interest" description="Disordered" evidence="3">
    <location>
        <begin position="765"/>
        <end position="796"/>
    </location>
</feature>
<feature type="domain" description="Piwi" evidence="4">
    <location>
        <begin position="465"/>
        <end position="769"/>
    </location>
</feature>
<dbReference type="AlphaFoldDB" id="A0A846HBK9"/>
<dbReference type="SUPFAM" id="SSF53098">
    <property type="entry name" value="Ribonuclease H-like"/>
    <property type="match status" value="1"/>
</dbReference>
<dbReference type="Gene3D" id="3.30.420.10">
    <property type="entry name" value="Ribonuclease H-like superfamily/Ribonuclease H"/>
    <property type="match status" value="1"/>
</dbReference>
<protein>
    <recommendedName>
        <fullName evidence="2">Protein argonaute</fullName>
    </recommendedName>
</protein>
<dbReference type="InterPro" id="IPR036397">
    <property type="entry name" value="RNaseH_sf"/>
</dbReference>
<name>A0A846HBK9_9CYAN</name>
<evidence type="ECO:0000313" key="5">
    <source>
        <dbReference type="EMBL" id="NEU74752.1"/>
    </source>
</evidence>
<evidence type="ECO:0000256" key="1">
    <source>
        <dbReference type="ARBA" id="ARBA00035012"/>
    </source>
</evidence>
<dbReference type="RefSeq" id="WP_039742840.1">
    <property type="nucleotide sequence ID" value="NZ_JTCM02000049.1"/>
</dbReference>
<reference evidence="5 6" key="1">
    <citation type="journal article" date="2015" name="Genome Announc.">
        <title>Draft Genome Sequence of Cyanobacterium Hassallia byssoidea Strain VB512170, Isolated from Monuments in India.</title>
        <authorList>
            <person name="Singh D."/>
            <person name="Chandrababunaidu M.M."/>
            <person name="Panda A."/>
            <person name="Sen D."/>
            <person name="Bhattacharyya S."/>
            <person name="Adhikary S.P."/>
            <person name="Tripathy S."/>
        </authorList>
    </citation>
    <scope>NUCLEOTIDE SEQUENCE [LARGE SCALE GENOMIC DNA]</scope>
    <source>
        <strain evidence="5 6">VB512170</strain>
    </source>
</reference>
<comment type="caution">
    <text evidence="5">The sequence shown here is derived from an EMBL/GenBank/DDBJ whole genome shotgun (WGS) entry which is preliminary data.</text>
</comment>
<dbReference type="InterPro" id="IPR003165">
    <property type="entry name" value="Piwi"/>
</dbReference>
<evidence type="ECO:0000256" key="2">
    <source>
        <dbReference type="ARBA" id="ARBA00035032"/>
    </source>
</evidence>